<evidence type="ECO:0000313" key="6">
    <source>
        <dbReference type="EMBL" id="CBN77899.1"/>
    </source>
</evidence>
<dbReference type="InterPro" id="IPR036871">
    <property type="entry name" value="PX_dom_sf"/>
</dbReference>
<keyword evidence="7" id="KW-1185">Reference proteome</keyword>
<feature type="compositionally biased region" description="Polar residues" evidence="2">
    <location>
        <begin position="386"/>
        <end position="397"/>
    </location>
</feature>
<dbReference type="GO" id="GO:0016197">
    <property type="term" value="P:endosomal transport"/>
    <property type="evidence" value="ECO:0007669"/>
    <property type="project" value="TreeGrafter"/>
</dbReference>
<organism evidence="6 7">
    <name type="scientific">Ectocarpus siliculosus</name>
    <name type="common">Brown alga</name>
    <name type="synonym">Conferva siliculosa</name>
    <dbReference type="NCBI Taxonomy" id="2880"/>
    <lineage>
        <taxon>Eukaryota</taxon>
        <taxon>Sar</taxon>
        <taxon>Stramenopiles</taxon>
        <taxon>Ochrophyta</taxon>
        <taxon>PX clade</taxon>
        <taxon>Phaeophyceae</taxon>
        <taxon>Ectocarpales</taxon>
        <taxon>Ectocarpaceae</taxon>
        <taxon>Ectocarpus</taxon>
    </lineage>
</organism>
<dbReference type="GO" id="GO:0005737">
    <property type="term" value="C:cytoplasm"/>
    <property type="evidence" value="ECO:0007669"/>
    <property type="project" value="TreeGrafter"/>
</dbReference>
<dbReference type="InParanoid" id="D8LSX2"/>
<dbReference type="Pfam" id="PF12763">
    <property type="entry name" value="EH"/>
    <property type="match status" value="1"/>
</dbReference>
<dbReference type="InterPro" id="IPR000261">
    <property type="entry name" value="EH_dom"/>
</dbReference>
<dbReference type="SUPFAM" id="SSF47473">
    <property type="entry name" value="EF-hand"/>
    <property type="match status" value="1"/>
</dbReference>
<dbReference type="InterPro" id="IPR001683">
    <property type="entry name" value="PX_dom"/>
</dbReference>
<keyword evidence="1" id="KW-0106">Calcium</keyword>
<dbReference type="CDD" id="cd06093">
    <property type="entry name" value="PX_domain"/>
    <property type="match status" value="1"/>
</dbReference>
<dbReference type="GO" id="GO:0035091">
    <property type="term" value="F:phosphatidylinositol binding"/>
    <property type="evidence" value="ECO:0007669"/>
    <property type="project" value="InterPro"/>
</dbReference>
<feature type="domain" description="EF-hand" evidence="5">
    <location>
        <begin position="330"/>
        <end position="365"/>
    </location>
</feature>
<dbReference type="PROSITE" id="PS50222">
    <property type="entry name" value="EF_HAND_2"/>
    <property type="match status" value="1"/>
</dbReference>
<proteinExistence type="predicted"/>
<dbReference type="eggNOG" id="KOG0998">
    <property type="taxonomic scope" value="Eukaryota"/>
</dbReference>
<dbReference type="AlphaFoldDB" id="D8LSX2"/>
<dbReference type="STRING" id="2880.D8LSX2"/>
<evidence type="ECO:0000256" key="1">
    <source>
        <dbReference type="ARBA" id="ARBA00022837"/>
    </source>
</evidence>
<dbReference type="GO" id="GO:0005509">
    <property type="term" value="F:calcium ion binding"/>
    <property type="evidence" value="ECO:0007669"/>
    <property type="project" value="InterPro"/>
</dbReference>
<name>D8LSX2_ECTSI</name>
<dbReference type="GO" id="GO:0006897">
    <property type="term" value="P:endocytosis"/>
    <property type="evidence" value="ECO:0007669"/>
    <property type="project" value="TreeGrafter"/>
</dbReference>
<feature type="region of interest" description="Disordered" evidence="2">
    <location>
        <begin position="369"/>
        <end position="397"/>
    </location>
</feature>
<evidence type="ECO:0000259" key="5">
    <source>
        <dbReference type="PROSITE" id="PS50222"/>
    </source>
</evidence>
<dbReference type="PROSITE" id="PS00018">
    <property type="entry name" value="EF_HAND_1"/>
    <property type="match status" value="1"/>
</dbReference>
<dbReference type="SMART" id="SM00312">
    <property type="entry name" value="PX"/>
    <property type="match status" value="1"/>
</dbReference>
<dbReference type="EMBL" id="FN649760">
    <property type="protein sequence ID" value="CBN77899.1"/>
    <property type="molecule type" value="Genomic_DNA"/>
</dbReference>
<dbReference type="InterPro" id="IPR011992">
    <property type="entry name" value="EF-hand-dom_pair"/>
</dbReference>
<sequence length="397" mass="41013">MPGPGGFGRGGGFRGGGGFGRGFGRGFGWGPRFGGPLFGPGPGPLGLVGALATGAAIAAVVGPPPHRRYPPPPAGYIYVVQEPQSGQVGHAPPRAVRAAETPFIIMRVALASYRTGQGGEVLFEVQITMNDGYKYGVLRRYSQFDQLRERVSRVIRTTTPPFPPKSSIRSSTVGLGPADLEERRQMLQAWLQSLCTAASANTPALRVPLYDFLETAMYYPPEAPVTSSDPTAASAQHTAVATPAATTATTGVPVAAAYAEALPPAAGTKGVGVPSAGPLPPKPDSTGYGWAVPPESRDASDLKMAMAGPSAAGKLTGEQAAVALRTGTGAGQEDLRAVWALSDIDQDGMLDRDEFAVAWYLAHQAAAGNKPPASLPADIVPPSKRQAAQHSLANPFG</sequence>
<dbReference type="PROSITE" id="PS50195">
    <property type="entry name" value="PX"/>
    <property type="match status" value="1"/>
</dbReference>
<evidence type="ECO:0000313" key="7">
    <source>
        <dbReference type="Proteomes" id="UP000002630"/>
    </source>
</evidence>
<evidence type="ECO:0000259" key="4">
    <source>
        <dbReference type="PROSITE" id="PS50195"/>
    </source>
</evidence>
<evidence type="ECO:0000259" key="3">
    <source>
        <dbReference type="PROSITE" id="PS50031"/>
    </source>
</evidence>
<dbReference type="GO" id="GO:0005886">
    <property type="term" value="C:plasma membrane"/>
    <property type="evidence" value="ECO:0007669"/>
    <property type="project" value="TreeGrafter"/>
</dbReference>
<dbReference type="InterPro" id="IPR002048">
    <property type="entry name" value="EF_hand_dom"/>
</dbReference>
<gene>
    <name evidence="6" type="ORF">Esi_0077_0075</name>
</gene>
<dbReference type="SUPFAM" id="SSF64268">
    <property type="entry name" value="PX domain"/>
    <property type="match status" value="1"/>
</dbReference>
<dbReference type="Proteomes" id="UP000002630">
    <property type="component" value="Unassembled WGS sequence"/>
</dbReference>
<reference evidence="6 7" key="1">
    <citation type="journal article" date="2010" name="Nature">
        <title>The Ectocarpus genome and the independent evolution of multicellularity in brown algae.</title>
        <authorList>
            <person name="Cock J.M."/>
            <person name="Sterck L."/>
            <person name="Rouze P."/>
            <person name="Scornet D."/>
            <person name="Allen A.E."/>
            <person name="Amoutzias G."/>
            <person name="Anthouard V."/>
            <person name="Artiguenave F."/>
            <person name="Aury J.M."/>
            <person name="Badger J.H."/>
            <person name="Beszteri B."/>
            <person name="Billiau K."/>
            <person name="Bonnet E."/>
            <person name="Bothwell J.H."/>
            <person name="Bowler C."/>
            <person name="Boyen C."/>
            <person name="Brownlee C."/>
            <person name="Carrano C.J."/>
            <person name="Charrier B."/>
            <person name="Cho G.Y."/>
            <person name="Coelho S.M."/>
            <person name="Collen J."/>
            <person name="Corre E."/>
            <person name="Da Silva C."/>
            <person name="Delage L."/>
            <person name="Delaroque N."/>
            <person name="Dittami S.M."/>
            <person name="Doulbeau S."/>
            <person name="Elias M."/>
            <person name="Farnham G."/>
            <person name="Gachon C.M."/>
            <person name="Gschloessl B."/>
            <person name="Heesch S."/>
            <person name="Jabbari K."/>
            <person name="Jubin C."/>
            <person name="Kawai H."/>
            <person name="Kimura K."/>
            <person name="Kloareg B."/>
            <person name="Kupper F.C."/>
            <person name="Lang D."/>
            <person name="Le Bail A."/>
            <person name="Leblanc C."/>
            <person name="Lerouge P."/>
            <person name="Lohr M."/>
            <person name="Lopez P.J."/>
            <person name="Martens C."/>
            <person name="Maumus F."/>
            <person name="Michel G."/>
            <person name="Miranda-Saavedra D."/>
            <person name="Morales J."/>
            <person name="Moreau H."/>
            <person name="Motomura T."/>
            <person name="Nagasato C."/>
            <person name="Napoli C.A."/>
            <person name="Nelson D.R."/>
            <person name="Nyvall-Collen P."/>
            <person name="Peters A.F."/>
            <person name="Pommier C."/>
            <person name="Potin P."/>
            <person name="Poulain J."/>
            <person name="Quesneville H."/>
            <person name="Read B."/>
            <person name="Rensing S.A."/>
            <person name="Ritter A."/>
            <person name="Rousvoal S."/>
            <person name="Samanta M."/>
            <person name="Samson G."/>
            <person name="Schroeder D.C."/>
            <person name="Segurens B."/>
            <person name="Strittmatter M."/>
            <person name="Tonon T."/>
            <person name="Tregear J.W."/>
            <person name="Valentin K."/>
            <person name="von Dassow P."/>
            <person name="Yamagishi T."/>
            <person name="Van de Peer Y."/>
            <person name="Wincker P."/>
        </authorList>
    </citation>
    <scope>NUCLEOTIDE SEQUENCE [LARGE SCALE GENOMIC DNA]</scope>
    <source>
        <strain evidence="7">Ec32 / CCAP1310/4</strain>
    </source>
</reference>
<protein>
    <submittedName>
        <fullName evidence="6">Similar to intersectin 2</fullName>
    </submittedName>
</protein>
<dbReference type="OrthoDB" id="1716625at2759"/>
<dbReference type="SMART" id="SM00027">
    <property type="entry name" value="EH"/>
    <property type="match status" value="1"/>
</dbReference>
<accession>D8LSX2</accession>
<dbReference type="PANTHER" id="PTHR11216">
    <property type="entry name" value="EH DOMAIN"/>
    <property type="match status" value="1"/>
</dbReference>
<dbReference type="PROSITE" id="PS50031">
    <property type="entry name" value="EH"/>
    <property type="match status" value="1"/>
</dbReference>
<dbReference type="Gene3D" id="3.30.1520.10">
    <property type="entry name" value="Phox-like domain"/>
    <property type="match status" value="1"/>
</dbReference>
<dbReference type="Pfam" id="PF00787">
    <property type="entry name" value="PX"/>
    <property type="match status" value="1"/>
</dbReference>
<dbReference type="Gene3D" id="1.10.238.10">
    <property type="entry name" value="EF-hand"/>
    <property type="match status" value="1"/>
</dbReference>
<evidence type="ECO:0000256" key="2">
    <source>
        <dbReference type="SAM" id="MobiDB-lite"/>
    </source>
</evidence>
<feature type="domain" description="EH" evidence="3">
    <location>
        <begin position="328"/>
        <end position="386"/>
    </location>
</feature>
<feature type="domain" description="PX" evidence="4">
    <location>
        <begin position="101"/>
        <end position="220"/>
    </location>
</feature>
<dbReference type="InterPro" id="IPR018247">
    <property type="entry name" value="EF_Hand_1_Ca_BS"/>
</dbReference>